<protein>
    <recommendedName>
        <fullName evidence="4">Cytochrome c domain-containing protein</fullName>
    </recommendedName>
</protein>
<sequence>MRKIFGALTLAVLFSLPASAGVWETQCAGCHNGGLAPSKAQLKAKLKSPQKFVEAAKKSTNPMMAAVKNNDSALKAAAKEVFGK</sequence>
<keyword evidence="1" id="KW-0732">Signal</keyword>
<gene>
    <name evidence="2" type="ORF">SAMN06269117_10245</name>
</gene>
<feature type="chain" id="PRO_5021832840" description="Cytochrome c domain-containing protein" evidence="1">
    <location>
        <begin position="21"/>
        <end position="84"/>
    </location>
</feature>
<evidence type="ECO:0000313" key="2">
    <source>
        <dbReference type="EMBL" id="SMO36175.1"/>
    </source>
</evidence>
<dbReference type="GO" id="GO:0009055">
    <property type="term" value="F:electron transfer activity"/>
    <property type="evidence" value="ECO:0007669"/>
    <property type="project" value="InterPro"/>
</dbReference>
<dbReference type="RefSeq" id="WP_142933642.1">
    <property type="nucleotide sequence ID" value="NZ_FXTM01000002.1"/>
</dbReference>
<feature type="signal peptide" evidence="1">
    <location>
        <begin position="1"/>
        <end position="20"/>
    </location>
</feature>
<dbReference type="SUPFAM" id="SSF46626">
    <property type="entry name" value="Cytochrome c"/>
    <property type="match status" value="1"/>
</dbReference>
<dbReference type="EMBL" id="FXTM01000002">
    <property type="protein sequence ID" value="SMO36175.1"/>
    <property type="molecule type" value="Genomic_DNA"/>
</dbReference>
<dbReference type="OrthoDB" id="5573248at2"/>
<name>A0A521AN00_9BACT</name>
<proteinExistence type="predicted"/>
<dbReference type="GO" id="GO:0020037">
    <property type="term" value="F:heme binding"/>
    <property type="evidence" value="ECO:0007669"/>
    <property type="project" value="InterPro"/>
</dbReference>
<evidence type="ECO:0000256" key="1">
    <source>
        <dbReference type="SAM" id="SignalP"/>
    </source>
</evidence>
<evidence type="ECO:0008006" key="4">
    <source>
        <dbReference type="Google" id="ProtNLM"/>
    </source>
</evidence>
<evidence type="ECO:0000313" key="3">
    <source>
        <dbReference type="Proteomes" id="UP000317315"/>
    </source>
</evidence>
<dbReference type="Proteomes" id="UP000317315">
    <property type="component" value="Unassembled WGS sequence"/>
</dbReference>
<organism evidence="2 3">
    <name type="scientific">Balnearium lithotrophicum</name>
    <dbReference type="NCBI Taxonomy" id="223788"/>
    <lineage>
        <taxon>Bacteria</taxon>
        <taxon>Pseudomonadati</taxon>
        <taxon>Aquificota</taxon>
        <taxon>Aquificia</taxon>
        <taxon>Desulfurobacteriales</taxon>
        <taxon>Desulfurobacteriaceae</taxon>
        <taxon>Balnearium</taxon>
    </lineage>
</organism>
<dbReference type="AlphaFoldDB" id="A0A521AN00"/>
<accession>A0A521AN00</accession>
<dbReference type="InterPro" id="IPR036909">
    <property type="entry name" value="Cyt_c-like_dom_sf"/>
</dbReference>
<keyword evidence="3" id="KW-1185">Reference proteome</keyword>
<reference evidence="2 3" key="1">
    <citation type="submission" date="2017-05" db="EMBL/GenBank/DDBJ databases">
        <authorList>
            <person name="Varghese N."/>
            <person name="Submissions S."/>
        </authorList>
    </citation>
    <scope>NUCLEOTIDE SEQUENCE [LARGE SCALE GENOMIC DNA]</scope>
    <source>
        <strain evidence="2 3">DSM 16304</strain>
    </source>
</reference>